<evidence type="ECO:0000313" key="4">
    <source>
        <dbReference type="Proteomes" id="UP001597375"/>
    </source>
</evidence>
<dbReference type="PANTHER" id="PTHR46521">
    <property type="entry name" value="SUCROSE-PHOSPHATASE 2-RELATED"/>
    <property type="match status" value="1"/>
</dbReference>
<sequence length="248" mass="27341">MGIETNVRLFCSDLDGTLLGEPEATADFIEAWNAIEGERPILVYSTGRLDGDAKRMIKLHGMPEPDFYTTGVGTMIFSVKDGAMLDEFSESLNKSWDLEKVREIVAGLVDIEEQPPEQQHDWKSSWFWRGRTNSEIDSLRKELQKAGLAAQVIYSTSRDLDILPVAANKGNAITWLTNYLGVNLQETVVAGDSGNDSSMFLLEGVKGIAPANAEPELLEALDGMPVFRAKRTSARGVIDGLRHYGVFS</sequence>
<dbReference type="Pfam" id="PF05116">
    <property type="entry name" value="S6PP"/>
    <property type="match status" value="1"/>
</dbReference>
<dbReference type="InterPro" id="IPR006380">
    <property type="entry name" value="SPP-like_dom"/>
</dbReference>
<evidence type="ECO:0000259" key="2">
    <source>
        <dbReference type="Pfam" id="PF05116"/>
    </source>
</evidence>
<dbReference type="EMBL" id="JBHUIT010000022">
    <property type="protein sequence ID" value="MFD2257229.1"/>
    <property type="molecule type" value="Genomic_DNA"/>
</dbReference>
<dbReference type="InterPro" id="IPR023214">
    <property type="entry name" value="HAD_sf"/>
</dbReference>
<gene>
    <name evidence="3" type="ORF">ACFSSA_11125</name>
</gene>
<dbReference type="GO" id="GO:0016787">
    <property type="term" value="F:hydrolase activity"/>
    <property type="evidence" value="ECO:0007669"/>
    <property type="project" value="UniProtKB-KW"/>
</dbReference>
<dbReference type="SFLD" id="SFLDG01140">
    <property type="entry name" value="C2.B:_Phosphomannomutase_and_P"/>
    <property type="match status" value="1"/>
</dbReference>
<evidence type="ECO:0000256" key="1">
    <source>
        <dbReference type="ARBA" id="ARBA00022801"/>
    </source>
</evidence>
<dbReference type="NCBIfam" id="TIGR01484">
    <property type="entry name" value="HAD-SF-IIB"/>
    <property type="match status" value="1"/>
</dbReference>
<dbReference type="RefSeq" id="WP_386820514.1">
    <property type="nucleotide sequence ID" value="NZ_JBHUIT010000022.1"/>
</dbReference>
<feature type="domain" description="Sucrose phosphatase-like" evidence="2">
    <location>
        <begin position="8"/>
        <end position="245"/>
    </location>
</feature>
<reference evidence="4" key="1">
    <citation type="journal article" date="2019" name="Int. J. Syst. Evol. Microbiol.">
        <title>The Global Catalogue of Microorganisms (GCM) 10K type strain sequencing project: providing services to taxonomists for standard genome sequencing and annotation.</title>
        <authorList>
            <consortium name="The Broad Institute Genomics Platform"/>
            <consortium name="The Broad Institute Genome Sequencing Center for Infectious Disease"/>
            <person name="Wu L."/>
            <person name="Ma J."/>
        </authorList>
    </citation>
    <scope>NUCLEOTIDE SEQUENCE [LARGE SCALE GENOMIC DNA]</scope>
    <source>
        <strain evidence="4">CGMCC 4.7106</strain>
    </source>
</reference>
<dbReference type="Gene3D" id="3.40.50.1000">
    <property type="entry name" value="HAD superfamily/HAD-like"/>
    <property type="match status" value="1"/>
</dbReference>
<dbReference type="InterPro" id="IPR006379">
    <property type="entry name" value="HAD-SF_hydro_IIB"/>
</dbReference>
<keyword evidence="4" id="KW-1185">Reference proteome</keyword>
<dbReference type="Gene3D" id="3.90.1070.10">
    <property type="match status" value="1"/>
</dbReference>
<proteinExistence type="predicted"/>
<dbReference type="InterPro" id="IPR036412">
    <property type="entry name" value="HAD-like_sf"/>
</dbReference>
<keyword evidence="1 3" id="KW-0378">Hydrolase</keyword>
<organism evidence="3 4">
    <name type="scientific">Luteolibacter algae</name>
    <dbReference type="NCBI Taxonomy" id="454151"/>
    <lineage>
        <taxon>Bacteria</taxon>
        <taxon>Pseudomonadati</taxon>
        <taxon>Verrucomicrobiota</taxon>
        <taxon>Verrucomicrobiia</taxon>
        <taxon>Verrucomicrobiales</taxon>
        <taxon>Verrucomicrobiaceae</taxon>
        <taxon>Luteolibacter</taxon>
    </lineage>
</organism>
<dbReference type="Proteomes" id="UP001597375">
    <property type="component" value="Unassembled WGS sequence"/>
</dbReference>
<dbReference type="NCBIfam" id="TIGR01482">
    <property type="entry name" value="SPP-subfamily"/>
    <property type="match status" value="1"/>
</dbReference>
<accession>A0ABW5D9R8</accession>
<dbReference type="SFLD" id="SFLDG01141">
    <property type="entry name" value="C2.B.1:_Sucrose_Phosphatase_Li"/>
    <property type="match status" value="1"/>
</dbReference>
<dbReference type="PANTHER" id="PTHR46521:SF4">
    <property type="entry name" value="SUCROSE-PHOSPHATASE 2-RELATED"/>
    <property type="match status" value="1"/>
</dbReference>
<dbReference type="SUPFAM" id="SSF56784">
    <property type="entry name" value="HAD-like"/>
    <property type="match status" value="1"/>
</dbReference>
<evidence type="ECO:0000313" key="3">
    <source>
        <dbReference type="EMBL" id="MFD2257229.1"/>
    </source>
</evidence>
<protein>
    <submittedName>
        <fullName evidence="3">HAD-IIB family hydrolase</fullName>
    </submittedName>
</protein>
<dbReference type="SFLD" id="SFLDS00003">
    <property type="entry name" value="Haloacid_Dehalogenase"/>
    <property type="match status" value="1"/>
</dbReference>
<dbReference type="InterPro" id="IPR051518">
    <property type="entry name" value="Sucrose_Phosphatase"/>
</dbReference>
<name>A0ABW5D9R8_9BACT</name>
<comment type="caution">
    <text evidence="3">The sequence shown here is derived from an EMBL/GenBank/DDBJ whole genome shotgun (WGS) entry which is preliminary data.</text>
</comment>